<feature type="region of interest" description="Disordered" evidence="1">
    <location>
        <begin position="300"/>
        <end position="341"/>
    </location>
</feature>
<organism evidence="2 3">
    <name type="scientific">Cercophora samala</name>
    <dbReference type="NCBI Taxonomy" id="330535"/>
    <lineage>
        <taxon>Eukaryota</taxon>
        <taxon>Fungi</taxon>
        <taxon>Dikarya</taxon>
        <taxon>Ascomycota</taxon>
        <taxon>Pezizomycotina</taxon>
        <taxon>Sordariomycetes</taxon>
        <taxon>Sordariomycetidae</taxon>
        <taxon>Sordariales</taxon>
        <taxon>Lasiosphaeriaceae</taxon>
        <taxon>Cercophora</taxon>
    </lineage>
</organism>
<keyword evidence="3" id="KW-1185">Reference proteome</keyword>
<dbReference type="AlphaFoldDB" id="A0AA39Z7D6"/>
<reference evidence="2" key="1">
    <citation type="submission" date="2023-06" db="EMBL/GenBank/DDBJ databases">
        <title>Genome-scale phylogeny and comparative genomics of the fungal order Sordariales.</title>
        <authorList>
            <consortium name="Lawrence Berkeley National Laboratory"/>
            <person name="Hensen N."/>
            <person name="Bonometti L."/>
            <person name="Westerberg I."/>
            <person name="Brannstrom I.O."/>
            <person name="Guillou S."/>
            <person name="Cros-Aarteil S."/>
            <person name="Calhoun S."/>
            <person name="Haridas S."/>
            <person name="Kuo A."/>
            <person name="Mondo S."/>
            <person name="Pangilinan J."/>
            <person name="Riley R."/>
            <person name="Labutti K."/>
            <person name="Andreopoulos B."/>
            <person name="Lipzen A."/>
            <person name="Chen C."/>
            <person name="Yanf M."/>
            <person name="Daum C."/>
            <person name="Ng V."/>
            <person name="Clum A."/>
            <person name="Steindorff A."/>
            <person name="Ohm R."/>
            <person name="Martin F."/>
            <person name="Silar P."/>
            <person name="Natvig D."/>
            <person name="Lalanne C."/>
            <person name="Gautier V."/>
            <person name="Ament-Velasquez S.L."/>
            <person name="Kruys A."/>
            <person name="Hutchinson M.I."/>
            <person name="Powell A.J."/>
            <person name="Barry K."/>
            <person name="Miller A.N."/>
            <person name="Grigoriev I.V."/>
            <person name="Debuchy R."/>
            <person name="Gladieux P."/>
            <person name="Thoren M.H."/>
            <person name="Johannesson H."/>
        </authorList>
    </citation>
    <scope>NUCLEOTIDE SEQUENCE</scope>
    <source>
        <strain evidence="2">CBS 307.81</strain>
    </source>
</reference>
<evidence type="ECO:0000313" key="3">
    <source>
        <dbReference type="Proteomes" id="UP001174997"/>
    </source>
</evidence>
<evidence type="ECO:0000256" key="1">
    <source>
        <dbReference type="SAM" id="MobiDB-lite"/>
    </source>
</evidence>
<dbReference type="EMBL" id="JAULSY010000111">
    <property type="protein sequence ID" value="KAK0665360.1"/>
    <property type="molecule type" value="Genomic_DNA"/>
</dbReference>
<proteinExistence type="predicted"/>
<dbReference type="Proteomes" id="UP001174997">
    <property type="component" value="Unassembled WGS sequence"/>
</dbReference>
<gene>
    <name evidence="2" type="ORF">QBC41DRAFT_327897</name>
</gene>
<protein>
    <submittedName>
        <fullName evidence="2">Uncharacterized protein</fullName>
    </submittedName>
</protein>
<feature type="compositionally biased region" description="Low complexity" evidence="1">
    <location>
        <begin position="315"/>
        <end position="325"/>
    </location>
</feature>
<accession>A0AA39Z7D6</accession>
<comment type="caution">
    <text evidence="2">The sequence shown here is derived from an EMBL/GenBank/DDBJ whole genome shotgun (WGS) entry which is preliminary data.</text>
</comment>
<sequence>MTNLSSICDKLLFRHDNGIVEPLVPPLDSWSPEQIALVKARSAFFKPIILYQQDDPRRTPEEIRFYTLSTEINNDGEDQDHLENLSLPHCVSFEDDFRGFLRHLVSTGAISNVIGHLAPFCKCAWMCKSPPEVFQTPTTILNHSRKRRVIATSSTASSRAHMVTTPPSLLPRPWDLSRECGCNDDTCTCSIELVQICLWLGWEHEFRKYLKMAIWTGYAGVDVRTPIRQLRNLWEVKRKMAQMLRTDLANYLEDHAKEYEKAIKKSTRGQIEQYLATKESSPSSVGLAFDKFLPIIGSPDKAQPLRPTHDRRVSVHTSGNTSSNSGGSGAAGHGQHQAQDQAKGAFGTGFSEVLWGTMQKSELSSQDRHDKFVNEVFDYLTRRANAREDELANSIWAWRQREMKSWKWVLGIE</sequence>
<evidence type="ECO:0000313" key="2">
    <source>
        <dbReference type="EMBL" id="KAK0665360.1"/>
    </source>
</evidence>
<name>A0AA39Z7D6_9PEZI</name>